<protein>
    <recommendedName>
        <fullName evidence="3">RRM domain-containing protein</fullName>
    </recommendedName>
</protein>
<evidence type="ECO:0008006" key="3">
    <source>
        <dbReference type="Google" id="ProtNLM"/>
    </source>
</evidence>
<dbReference type="AlphaFoldDB" id="A0AA35YMU4"/>
<evidence type="ECO:0000313" key="2">
    <source>
        <dbReference type="Proteomes" id="UP001177003"/>
    </source>
</evidence>
<sequence length="348" mass="40295">MCDRIGKVVDVFTSNKISQLGKRFGFIRFVDVSDSELMIRNLREIWFGYYKLFASSPRFSKPPNPHTKGGNSREKRKRVCLIKGMDFHTLPNLRMLCFDEGFEDFDIRYVESPWVMIEFKHKEACKKFLASDVMNHWILEKRSWDRNFVPTDHLIWVDLEVKEASGWTSSFVWENNKFGSEKLSDQGKFLEDRDVNSHGDTKEGSYDQFRIYETVEKMKEDGRIDKEKILDVYEDDSLVNGGNNVNTHEKGHFWNSFEKKVLKFSSPIFVSNKVAAIVPAEEAFSAAAPAPSATLVTDTAPVYPLGFSSWNNLDGFSENSYNKGTFLSEIQKNIRYWEGHGIQIRRVL</sequence>
<organism evidence="1 2">
    <name type="scientific">Lactuca saligna</name>
    <name type="common">Willowleaf lettuce</name>
    <dbReference type="NCBI Taxonomy" id="75948"/>
    <lineage>
        <taxon>Eukaryota</taxon>
        <taxon>Viridiplantae</taxon>
        <taxon>Streptophyta</taxon>
        <taxon>Embryophyta</taxon>
        <taxon>Tracheophyta</taxon>
        <taxon>Spermatophyta</taxon>
        <taxon>Magnoliopsida</taxon>
        <taxon>eudicotyledons</taxon>
        <taxon>Gunneridae</taxon>
        <taxon>Pentapetalae</taxon>
        <taxon>asterids</taxon>
        <taxon>campanulids</taxon>
        <taxon>Asterales</taxon>
        <taxon>Asteraceae</taxon>
        <taxon>Cichorioideae</taxon>
        <taxon>Cichorieae</taxon>
        <taxon>Lactucinae</taxon>
        <taxon>Lactuca</taxon>
    </lineage>
</organism>
<name>A0AA35YMU4_LACSI</name>
<dbReference type="Proteomes" id="UP001177003">
    <property type="component" value="Chromosome 3"/>
</dbReference>
<proteinExistence type="predicted"/>
<gene>
    <name evidence="1" type="ORF">LSALG_LOCUS16734</name>
</gene>
<dbReference type="EMBL" id="OX465079">
    <property type="protein sequence ID" value="CAI9276768.1"/>
    <property type="molecule type" value="Genomic_DNA"/>
</dbReference>
<evidence type="ECO:0000313" key="1">
    <source>
        <dbReference type="EMBL" id="CAI9276768.1"/>
    </source>
</evidence>
<accession>A0AA35YMU4</accession>
<keyword evidence="2" id="KW-1185">Reference proteome</keyword>
<reference evidence="1" key="1">
    <citation type="submission" date="2023-04" db="EMBL/GenBank/DDBJ databases">
        <authorList>
            <person name="Vijverberg K."/>
            <person name="Xiong W."/>
            <person name="Schranz E."/>
        </authorList>
    </citation>
    <scope>NUCLEOTIDE SEQUENCE</scope>
</reference>